<protein>
    <submittedName>
        <fullName evidence="2">Uncharacterized protein</fullName>
    </submittedName>
</protein>
<sequence length="82" mass="8715">MATVAARASGRTSKPADTPTGRLHFAAGGGAVLDYGRKSKLVSPSPWVLPAVEEPLLLHCDCHTTLEFLDCVFLGDSETNIF</sequence>
<accession>A0AB34GZP9</accession>
<dbReference type="EMBL" id="JAIQCJ010002072">
    <property type="protein sequence ID" value="KAJ8784120.1"/>
    <property type="molecule type" value="Genomic_DNA"/>
</dbReference>
<keyword evidence="3" id="KW-1185">Reference proteome</keyword>
<gene>
    <name evidence="2" type="ORF">J1605_008620</name>
</gene>
<dbReference type="AlphaFoldDB" id="A0AB34GZP9"/>
<evidence type="ECO:0000313" key="2">
    <source>
        <dbReference type="EMBL" id="KAJ8784120.1"/>
    </source>
</evidence>
<name>A0AB34GZP9_ESCRO</name>
<feature type="region of interest" description="Disordered" evidence="1">
    <location>
        <begin position="1"/>
        <end position="22"/>
    </location>
</feature>
<evidence type="ECO:0000313" key="3">
    <source>
        <dbReference type="Proteomes" id="UP001159641"/>
    </source>
</evidence>
<evidence type="ECO:0000256" key="1">
    <source>
        <dbReference type="SAM" id="MobiDB-lite"/>
    </source>
</evidence>
<proteinExistence type="predicted"/>
<dbReference type="Proteomes" id="UP001159641">
    <property type="component" value="Unassembled WGS sequence"/>
</dbReference>
<organism evidence="2 3">
    <name type="scientific">Eschrichtius robustus</name>
    <name type="common">California gray whale</name>
    <name type="synonym">Eschrichtius gibbosus</name>
    <dbReference type="NCBI Taxonomy" id="9764"/>
    <lineage>
        <taxon>Eukaryota</taxon>
        <taxon>Metazoa</taxon>
        <taxon>Chordata</taxon>
        <taxon>Craniata</taxon>
        <taxon>Vertebrata</taxon>
        <taxon>Euteleostomi</taxon>
        <taxon>Mammalia</taxon>
        <taxon>Eutheria</taxon>
        <taxon>Laurasiatheria</taxon>
        <taxon>Artiodactyla</taxon>
        <taxon>Whippomorpha</taxon>
        <taxon>Cetacea</taxon>
        <taxon>Mysticeti</taxon>
        <taxon>Eschrichtiidae</taxon>
        <taxon>Eschrichtius</taxon>
    </lineage>
</organism>
<reference evidence="2 3" key="1">
    <citation type="submission" date="2022-11" db="EMBL/GenBank/DDBJ databases">
        <title>Whole genome sequence of Eschrichtius robustus ER-17-0199.</title>
        <authorList>
            <person name="Bruniche-Olsen A."/>
            <person name="Black A.N."/>
            <person name="Fields C.J."/>
            <person name="Walden K."/>
            <person name="Dewoody J.A."/>
        </authorList>
    </citation>
    <scope>NUCLEOTIDE SEQUENCE [LARGE SCALE GENOMIC DNA]</scope>
    <source>
        <strain evidence="2">ER-17-0199</strain>
        <tissue evidence="2">Blubber</tissue>
    </source>
</reference>
<comment type="caution">
    <text evidence="2">The sequence shown here is derived from an EMBL/GenBank/DDBJ whole genome shotgun (WGS) entry which is preliminary data.</text>
</comment>